<organism evidence="1 2">
    <name type="scientific">Saprolegnia diclina (strain VS20)</name>
    <dbReference type="NCBI Taxonomy" id="1156394"/>
    <lineage>
        <taxon>Eukaryota</taxon>
        <taxon>Sar</taxon>
        <taxon>Stramenopiles</taxon>
        <taxon>Oomycota</taxon>
        <taxon>Saprolegniomycetes</taxon>
        <taxon>Saprolegniales</taxon>
        <taxon>Saprolegniaceae</taxon>
        <taxon>Saprolegnia</taxon>
    </lineage>
</organism>
<dbReference type="EMBL" id="JH767228">
    <property type="protein sequence ID" value="EQC26557.1"/>
    <property type="molecule type" value="Genomic_DNA"/>
</dbReference>
<evidence type="ECO:0000313" key="2">
    <source>
        <dbReference type="Proteomes" id="UP000030762"/>
    </source>
</evidence>
<dbReference type="Proteomes" id="UP000030762">
    <property type="component" value="Unassembled WGS sequence"/>
</dbReference>
<protein>
    <submittedName>
        <fullName evidence="1">Uncharacterized protein</fullName>
    </submittedName>
</protein>
<proteinExistence type="predicted"/>
<dbReference type="AlphaFoldDB" id="T0RAJ5"/>
<dbReference type="RefSeq" id="XP_008620050.1">
    <property type="nucleotide sequence ID" value="XM_008621828.1"/>
</dbReference>
<gene>
    <name evidence="1" type="ORF">SDRG_15648</name>
</gene>
<evidence type="ECO:0000313" key="1">
    <source>
        <dbReference type="EMBL" id="EQC26557.1"/>
    </source>
</evidence>
<accession>T0RAJ5</accession>
<name>T0RAJ5_SAPDV</name>
<dbReference type="InParanoid" id="T0RAJ5"/>
<dbReference type="GeneID" id="19956375"/>
<dbReference type="VEuPathDB" id="FungiDB:SDRG_15648"/>
<sequence length="668" mass="73434">MTLASILECPPSLLTTNFFYNHRLPVLQIAGMSKPLKLPSSDPMLRKVAERYPKKSATLLRRQAVSGENVVLVWGPKRIRQTTIVPAADVEISDDWTSSLHCELSTVLKCIRPDDRLALSHLSIDSLHDAASLAPITRHDDAIATLVVLLAPADACQLGLDFVQKDSVATHPWRELETHCVHYALLSPETKLVGTGTTVRKAPPRVALVFHVLRASLHADRDVGPIYRSILFLKQLAMHPPLGLLYGVHIHLCRRHAAPDWGALEPTHTALLDALLASECYGIGLAVYSEVDGILHFARHHQSATVASTDLRHVQITELVTPPSNRPRYGINVVLVFWPKQHLVNVMGGAAFATAMRAEAPAVARAFVADAASVFCTTSVVTRSHRGHPPPPTTTRCSSCSTTLATSTAFVAFCDTPWIQNQLAKYGWEPLADALNILVSRWCSDNGVEHATLLVASLAGVTNAPVCAPLDQDYVYECIRRLWATLHTAFLKPHVLEPMPDDTLQQIVADALYMEHYCDRGADTDRWLQAHLPAVALSLVDGFLWPPTASVVDVVCKELRRPLVHLPLAFSMALAHNTALNLESLLNTMLHHVDACVKDVVVTQTSLMRLLWLLERDPSRCLDQAYLQASWRQWACRFGLEALVFVGEASALTPSICAALSARMREAA</sequence>
<reference evidence="1 2" key="1">
    <citation type="submission" date="2012-04" db="EMBL/GenBank/DDBJ databases">
        <title>The Genome Sequence of Saprolegnia declina VS20.</title>
        <authorList>
            <consortium name="The Broad Institute Genome Sequencing Platform"/>
            <person name="Russ C."/>
            <person name="Nusbaum C."/>
            <person name="Tyler B."/>
            <person name="van West P."/>
            <person name="Dieguez-Uribeondo J."/>
            <person name="de Bruijn I."/>
            <person name="Tripathy S."/>
            <person name="Jiang R."/>
            <person name="Young S.K."/>
            <person name="Zeng Q."/>
            <person name="Gargeya S."/>
            <person name="Fitzgerald M."/>
            <person name="Haas B."/>
            <person name="Abouelleil A."/>
            <person name="Alvarado L."/>
            <person name="Arachchi H.M."/>
            <person name="Berlin A."/>
            <person name="Chapman S.B."/>
            <person name="Goldberg J."/>
            <person name="Griggs A."/>
            <person name="Gujja S."/>
            <person name="Hansen M."/>
            <person name="Howarth C."/>
            <person name="Imamovic A."/>
            <person name="Larimer J."/>
            <person name="McCowen C."/>
            <person name="Montmayeur A."/>
            <person name="Murphy C."/>
            <person name="Neiman D."/>
            <person name="Pearson M."/>
            <person name="Priest M."/>
            <person name="Roberts A."/>
            <person name="Saif S."/>
            <person name="Shea T."/>
            <person name="Sisk P."/>
            <person name="Sykes S."/>
            <person name="Wortman J."/>
            <person name="Nusbaum C."/>
            <person name="Birren B."/>
        </authorList>
    </citation>
    <scope>NUCLEOTIDE SEQUENCE [LARGE SCALE GENOMIC DNA]</scope>
    <source>
        <strain evidence="1 2">VS20</strain>
    </source>
</reference>
<keyword evidence="2" id="KW-1185">Reference proteome</keyword>